<dbReference type="Proteomes" id="UP000824998">
    <property type="component" value="Unassembled WGS sequence"/>
</dbReference>
<organism evidence="1 2">
    <name type="scientific">Amylocarpus encephaloides</name>
    <dbReference type="NCBI Taxonomy" id="45428"/>
    <lineage>
        <taxon>Eukaryota</taxon>
        <taxon>Fungi</taxon>
        <taxon>Dikarya</taxon>
        <taxon>Ascomycota</taxon>
        <taxon>Pezizomycotina</taxon>
        <taxon>Leotiomycetes</taxon>
        <taxon>Helotiales</taxon>
        <taxon>Helotiales incertae sedis</taxon>
        <taxon>Amylocarpus</taxon>
    </lineage>
</organism>
<name>A0A9P8C0I0_9HELO</name>
<keyword evidence="2" id="KW-1185">Reference proteome</keyword>
<gene>
    <name evidence="1" type="ORF">BJ875DRAFT_219027</name>
</gene>
<accession>A0A9P8C0I0</accession>
<evidence type="ECO:0008006" key="3">
    <source>
        <dbReference type="Google" id="ProtNLM"/>
    </source>
</evidence>
<evidence type="ECO:0000313" key="1">
    <source>
        <dbReference type="EMBL" id="KAG9228870.1"/>
    </source>
</evidence>
<dbReference type="AlphaFoldDB" id="A0A9P8C0I0"/>
<dbReference type="OrthoDB" id="4161428at2759"/>
<dbReference type="Gene3D" id="2.60.120.650">
    <property type="entry name" value="Cupin"/>
    <property type="match status" value="1"/>
</dbReference>
<sequence length="362" mass="40488">MTWMRAVGISQPSMGQIYKCSTRLGKDPPFLELQQRFQMAADENEATHYERMAPLALHILGYGQPAQTSLDPDEADFLLFDSSGMDHHLQHGIQDKPVVFRDRQAFLQRPSISKMSMLRDLKDTGPILDVQDLGRATKIENLYQPAITLMPAEEVLSRFKYPTKHPINLLNLSVSVDGLVPQPIARHCTLLATTLDQAEIRARQIYDPRTSAIEKGLMTTPHPANFWNCSKWRIFGQAGAISGFHVDNNGVSTWVTLESNDTTVGEGLKRAIAPVDHICSLSDDESVLKLWVFIRLDNLPPDEQRKAIEGFICEGEIWMPEPRCIKILALIRGDTAMFPPNTIHAPITVTDSLFTGGMVMQG</sequence>
<reference evidence="1" key="1">
    <citation type="journal article" date="2021" name="IMA Fungus">
        <title>Genomic characterization of three marine fungi, including Emericellopsis atlantica sp. nov. with signatures of a generalist lifestyle and marine biomass degradation.</title>
        <authorList>
            <person name="Hagestad O.C."/>
            <person name="Hou L."/>
            <person name="Andersen J.H."/>
            <person name="Hansen E.H."/>
            <person name="Altermark B."/>
            <person name="Li C."/>
            <person name="Kuhnert E."/>
            <person name="Cox R.J."/>
            <person name="Crous P.W."/>
            <person name="Spatafora J.W."/>
            <person name="Lail K."/>
            <person name="Amirebrahimi M."/>
            <person name="Lipzen A."/>
            <person name="Pangilinan J."/>
            <person name="Andreopoulos W."/>
            <person name="Hayes R.D."/>
            <person name="Ng V."/>
            <person name="Grigoriev I.V."/>
            <person name="Jackson S.A."/>
            <person name="Sutton T.D.S."/>
            <person name="Dobson A.D.W."/>
            <person name="Rama T."/>
        </authorList>
    </citation>
    <scope>NUCLEOTIDE SEQUENCE</scope>
    <source>
        <strain evidence="1">TRa018bII</strain>
    </source>
</reference>
<proteinExistence type="predicted"/>
<comment type="caution">
    <text evidence="1">The sequence shown here is derived from an EMBL/GenBank/DDBJ whole genome shotgun (WGS) entry which is preliminary data.</text>
</comment>
<protein>
    <recommendedName>
        <fullName evidence="3">JmjC domain-containing protein</fullName>
    </recommendedName>
</protein>
<evidence type="ECO:0000313" key="2">
    <source>
        <dbReference type="Proteomes" id="UP000824998"/>
    </source>
</evidence>
<dbReference type="EMBL" id="MU251849">
    <property type="protein sequence ID" value="KAG9228870.1"/>
    <property type="molecule type" value="Genomic_DNA"/>
</dbReference>